<comment type="caution">
    <text evidence="2">The sequence shown here is derived from an EMBL/GenBank/DDBJ whole genome shotgun (WGS) entry which is preliminary data.</text>
</comment>
<reference evidence="2 3" key="1">
    <citation type="journal article" date="2018" name="Syst. Appl. Microbiol.">
        <title>A new symbiotic nanoarchaeote (Candidatus Nanoclepta minutus) and its host (Zestosphaera tikiterensis gen. nov., sp. nov.) from a New Zealand hot spring.</title>
        <authorList>
            <person name="St John E."/>
            <person name="Liu Y."/>
            <person name="Podar M."/>
            <person name="Stott M.B."/>
            <person name="Meneghin J."/>
            <person name="Chen Z."/>
            <person name="Lagutin K."/>
            <person name="Mitchell K."/>
            <person name="Reysenbach A.L."/>
        </authorList>
    </citation>
    <scope>NUCLEOTIDE SEQUENCE [LARGE SCALE GENOMIC DNA]</scope>
    <source>
        <strain evidence="2">NZ3</strain>
    </source>
</reference>
<sequence length="193" mass="22094">MGSLMSSRNTLLKVLFFIILIAMIAYSINRLSLPSEVTTVTKTITSPYTEYSTIVKAYTFTRTEYEIHTVSVPYVITNTITTTVTKGVFINPYISIQVNNTVVICSMDSDINITASFVKDSFGYVEKIRIYVTNNANITKKNLYLIVIVEYSYTWDKEIELIDEIEPKVTLRYDIGTYDSLIKRMYIVLLKPP</sequence>
<keyword evidence="1" id="KW-0472">Membrane</keyword>
<evidence type="ECO:0000256" key="1">
    <source>
        <dbReference type="SAM" id="Phobius"/>
    </source>
</evidence>
<evidence type="ECO:0000313" key="3">
    <source>
        <dbReference type="Proteomes" id="UP000244093"/>
    </source>
</evidence>
<name>A0A2R7Y2E2_9CREN</name>
<dbReference type="AlphaFoldDB" id="A0A2R7Y2E2"/>
<proteinExistence type="predicted"/>
<accession>A0A2R7Y2E2</accession>
<keyword evidence="1" id="KW-0812">Transmembrane</keyword>
<gene>
    <name evidence="2" type="ORF">B7O98_08820</name>
</gene>
<dbReference type="EMBL" id="NBVN01000007">
    <property type="protein sequence ID" value="PUA31715.1"/>
    <property type="molecule type" value="Genomic_DNA"/>
</dbReference>
<dbReference type="Proteomes" id="UP000244093">
    <property type="component" value="Unassembled WGS sequence"/>
</dbReference>
<protein>
    <submittedName>
        <fullName evidence="2">Uncharacterized protein</fullName>
    </submittedName>
</protein>
<keyword evidence="1" id="KW-1133">Transmembrane helix</keyword>
<organism evidence="2 3">
    <name type="scientific">Zestosphaera tikiterensis</name>
    <dbReference type="NCBI Taxonomy" id="1973259"/>
    <lineage>
        <taxon>Archaea</taxon>
        <taxon>Thermoproteota</taxon>
        <taxon>Thermoprotei</taxon>
        <taxon>Desulfurococcales</taxon>
        <taxon>Desulfurococcaceae</taxon>
        <taxon>Zestosphaera</taxon>
    </lineage>
</organism>
<evidence type="ECO:0000313" key="2">
    <source>
        <dbReference type="EMBL" id="PUA31715.1"/>
    </source>
</evidence>
<feature type="transmembrane region" description="Helical" evidence="1">
    <location>
        <begin position="12"/>
        <end position="28"/>
    </location>
</feature>